<dbReference type="Pfam" id="PF20423">
    <property type="entry name" value="AceK_regulatory"/>
    <property type="match status" value="1"/>
</dbReference>
<keyword evidence="6 11" id="KW-0547">Nucleotide-binding</keyword>
<dbReference type="EC" id="3.1.3.-" evidence="11"/>
<evidence type="ECO:0000256" key="1">
    <source>
        <dbReference type="ARBA" id="ARBA00022435"/>
    </source>
</evidence>
<dbReference type="InterPro" id="IPR010452">
    <property type="entry name" value="Isocitrate_DH_AceK"/>
</dbReference>
<evidence type="ECO:0000256" key="7">
    <source>
        <dbReference type="ARBA" id="ARBA00022777"/>
    </source>
</evidence>
<keyword evidence="8 11" id="KW-0378">Hydrolase</keyword>
<feature type="binding site" evidence="11">
    <location>
        <position position="333"/>
    </location>
    <ligand>
        <name>ATP</name>
        <dbReference type="ChEBI" id="CHEBI:30616"/>
    </ligand>
</feature>
<dbReference type="NCBIfam" id="NF002804">
    <property type="entry name" value="PRK02946.1"/>
    <property type="match status" value="1"/>
</dbReference>
<protein>
    <recommendedName>
        <fullName evidence="11">Isocitrate dehydrogenase kinase/phosphatase</fullName>
        <shortName evidence="11">IDH kinase/phosphatase</shortName>
        <shortName evidence="11">IDHK/P</shortName>
        <ecNumber evidence="11">2.7.11.5</ecNumber>
        <ecNumber evidence="11">3.1.3.-</ecNumber>
    </recommendedName>
</protein>
<dbReference type="EMBL" id="JAUSSJ010000010">
    <property type="protein sequence ID" value="MDQ0021787.1"/>
    <property type="molecule type" value="Genomic_DNA"/>
</dbReference>
<evidence type="ECO:0000259" key="13">
    <source>
        <dbReference type="Pfam" id="PF20423"/>
    </source>
</evidence>
<dbReference type="HAMAP" id="MF_00747">
    <property type="entry name" value="AceK"/>
    <property type="match status" value="1"/>
</dbReference>
<dbReference type="PIRSF" id="PIRSF000719">
    <property type="entry name" value="AceK"/>
    <property type="match status" value="1"/>
</dbReference>
<feature type="domain" description="Isocitrate dehydrogenase kinase/phosphatase (AceK) regulatory" evidence="13">
    <location>
        <begin position="9"/>
        <end position="304"/>
    </location>
</feature>
<accession>A0ABT9TE57</accession>
<dbReference type="InterPro" id="IPR046855">
    <property type="entry name" value="AceK_kinase"/>
</dbReference>
<feature type="active site" evidence="11">
    <location>
        <position position="368"/>
    </location>
</feature>
<name>A0ABT9TE57_9GAMM</name>
<evidence type="ECO:0000313" key="14">
    <source>
        <dbReference type="EMBL" id="MDQ0021787.1"/>
    </source>
</evidence>
<comment type="catalytic activity">
    <reaction evidence="11">
        <text>L-seryl-[isocitrate dehydrogenase] + ATP = O-phospho-L-seryl-[isocitrate dehydrogenase] + ADP + H(+)</text>
        <dbReference type="Rhea" id="RHEA:43540"/>
        <dbReference type="Rhea" id="RHEA-COMP:10605"/>
        <dbReference type="Rhea" id="RHEA-COMP:10606"/>
        <dbReference type="ChEBI" id="CHEBI:15378"/>
        <dbReference type="ChEBI" id="CHEBI:29999"/>
        <dbReference type="ChEBI" id="CHEBI:30616"/>
        <dbReference type="ChEBI" id="CHEBI:83421"/>
        <dbReference type="ChEBI" id="CHEBI:456216"/>
        <dbReference type="EC" id="2.7.11.5"/>
    </reaction>
</comment>
<evidence type="ECO:0000256" key="9">
    <source>
        <dbReference type="ARBA" id="ARBA00022840"/>
    </source>
</evidence>
<evidence type="ECO:0000256" key="11">
    <source>
        <dbReference type="HAMAP-Rule" id="MF_00747"/>
    </source>
</evidence>
<evidence type="ECO:0000259" key="12">
    <source>
        <dbReference type="Pfam" id="PF06315"/>
    </source>
</evidence>
<dbReference type="GO" id="GO:0008772">
    <property type="term" value="F:[isocitrate dehydrogenase (NADP+)] kinase activity"/>
    <property type="evidence" value="ECO:0007669"/>
    <property type="project" value="UniProtKB-EC"/>
</dbReference>
<keyword evidence="10 11" id="KW-0904">Protein phosphatase</keyword>
<dbReference type="EC" id="2.7.11.5" evidence="11"/>
<comment type="function">
    <text evidence="11">Bifunctional enzyme which can phosphorylate or dephosphorylate isocitrate dehydrogenase (IDH) on a specific serine residue. This is a regulatory mechanism which enables bacteria to bypass the Krebs cycle via the glyoxylate shunt in response to the source of carbon. When bacteria are grown on glucose, IDH is fully active and unphosphorylated, but when grown on acetate or ethanol, the activity of IDH declines drastically concomitant with its phosphorylation.</text>
</comment>
<evidence type="ECO:0000313" key="15">
    <source>
        <dbReference type="Proteomes" id="UP001244623"/>
    </source>
</evidence>
<comment type="subcellular location">
    <subcellularLocation>
        <location evidence="11">Cytoplasm</location>
    </subcellularLocation>
</comment>
<comment type="caution">
    <text evidence="14">The sequence shown here is derived from an EMBL/GenBank/DDBJ whole genome shotgun (WGS) entry which is preliminary data.</text>
</comment>
<feature type="domain" description="Isocitrate dehydrogenase kinase/phosphatase (AceK) kinase" evidence="12">
    <location>
        <begin position="308"/>
        <end position="561"/>
    </location>
</feature>
<gene>
    <name evidence="11" type="primary">aceK</name>
    <name evidence="14" type="ORF">J2X94_003973</name>
</gene>
<dbReference type="RefSeq" id="WP_307618630.1">
    <property type="nucleotide sequence ID" value="NZ_JAUSSJ010000010.1"/>
</dbReference>
<dbReference type="PANTHER" id="PTHR39559">
    <property type="match status" value="1"/>
</dbReference>
<keyword evidence="9 11" id="KW-0067">ATP-binding</keyword>
<evidence type="ECO:0000256" key="4">
    <source>
        <dbReference type="ARBA" id="ARBA00022532"/>
    </source>
</evidence>
<proteinExistence type="inferred from homology"/>
<evidence type="ECO:0000256" key="2">
    <source>
        <dbReference type="ARBA" id="ARBA00022490"/>
    </source>
</evidence>
<sequence>MPPRESLIAHTILQGFDAQYGRFLDITAGAQQRFEQAEWQAVQHAMKARIHLYDHHVSLVADQLRVLNGAASWDEMFWLRVKDHYQSLLPGYPRHEIAESFFNSVYCRLHGHADLQPDRLFIFSSQSLTAPVTPLRPLSRRYQPERGWLALVDQVLSDLPLTLPWQHRARDVGWILRHLQSHFPRLDQGWLEVNSELFYRNKTAWLVARLHLPEGILPCLLPIQRSETGELWIDTCLTDVNDASIVFGFARAYFMVYAPVPATLVAWLQPILPGKTLAERYMAIGCQKHGKTESYREYLQALAENETAFEIAPGVRGMVMLVFTLPGFDWVFKVIRDRFAPQKEVTEAQVRACYQQVKEHDRVGRMADTQEFEQFALPLSRISPALLAELHACVAEKLHIEGDRLIIRHLWLERRMQPLNLYLAQANAAERRHAIEEYGNAIRQLAAANIFPGDMLFKNFGITRHGRVIFYDYDEIRPMQELHFREVPAARYEEDELSAEPWYSVGPDDVFPETFRYALCSEAATGALLLQLHPEIFDARWWRAQQQRIAQGHVEEVIAWRQAQRFSVCYGADKVNDRCTPA</sequence>
<comment type="similarity">
    <text evidence="11">Belongs to the AceK family.</text>
</comment>
<dbReference type="PANTHER" id="PTHR39559:SF1">
    <property type="entry name" value="ISOCITRATE DEHYDROGENASE KINASE_PHOSPHATASE"/>
    <property type="match status" value="1"/>
</dbReference>
<reference evidence="14 15" key="1">
    <citation type="submission" date="2023-07" db="EMBL/GenBank/DDBJ databases">
        <title>Sorghum-associated microbial communities from plants grown in Nebraska, USA.</title>
        <authorList>
            <person name="Schachtman D."/>
        </authorList>
    </citation>
    <scope>NUCLEOTIDE SEQUENCE [LARGE SCALE GENOMIC DNA]</scope>
    <source>
        <strain evidence="14 15">CC49</strain>
    </source>
</reference>
<keyword evidence="7 11" id="KW-0418">Kinase</keyword>
<evidence type="ECO:0000256" key="3">
    <source>
        <dbReference type="ARBA" id="ARBA00022527"/>
    </source>
</evidence>
<keyword evidence="15" id="KW-1185">Reference proteome</keyword>
<dbReference type="Proteomes" id="UP001244623">
    <property type="component" value="Unassembled WGS sequence"/>
</dbReference>
<keyword evidence="2 11" id="KW-0963">Cytoplasm</keyword>
<evidence type="ECO:0000256" key="10">
    <source>
        <dbReference type="ARBA" id="ARBA00022912"/>
    </source>
</evidence>
<keyword evidence="4 11" id="KW-0816">Tricarboxylic acid cycle</keyword>
<evidence type="ECO:0000256" key="5">
    <source>
        <dbReference type="ARBA" id="ARBA00022679"/>
    </source>
</evidence>
<keyword evidence="1 11" id="KW-0329">Glyoxylate bypass</keyword>
<dbReference type="InterPro" id="IPR046854">
    <property type="entry name" value="AceK_regulatory"/>
</dbReference>
<evidence type="ECO:0000256" key="8">
    <source>
        <dbReference type="ARBA" id="ARBA00022801"/>
    </source>
</evidence>
<keyword evidence="3 11" id="KW-0723">Serine/threonine-protein kinase</keyword>
<evidence type="ECO:0000256" key="6">
    <source>
        <dbReference type="ARBA" id="ARBA00022741"/>
    </source>
</evidence>
<feature type="binding site" evidence="11">
    <location>
        <begin position="312"/>
        <end position="318"/>
    </location>
    <ligand>
        <name>ATP</name>
        <dbReference type="ChEBI" id="CHEBI:30616"/>
    </ligand>
</feature>
<dbReference type="Pfam" id="PF06315">
    <property type="entry name" value="AceK_kinase"/>
    <property type="match status" value="1"/>
</dbReference>
<keyword evidence="5 11" id="KW-0808">Transferase</keyword>
<dbReference type="GO" id="GO:0016787">
    <property type="term" value="F:hydrolase activity"/>
    <property type="evidence" value="ECO:0007669"/>
    <property type="project" value="UniProtKB-KW"/>
</dbReference>
<organism evidence="14 15">
    <name type="scientific">[Curtobacterium] plantarum</name>
    <dbReference type="NCBI Taxonomy" id="221276"/>
    <lineage>
        <taxon>Bacteria</taxon>
        <taxon>Pseudomonadati</taxon>
        <taxon>Pseudomonadota</taxon>
        <taxon>Gammaproteobacteria</taxon>
        <taxon>Enterobacterales</taxon>
        <taxon>Erwiniaceae</taxon>
        <taxon>Pantoea</taxon>
    </lineage>
</organism>